<evidence type="ECO:0000313" key="2">
    <source>
        <dbReference type="EMBL" id="EJK63108.1"/>
    </source>
</evidence>
<dbReference type="eggNOG" id="ENOG502TB1R">
    <property type="taxonomic scope" value="Eukaryota"/>
</dbReference>
<dbReference type="PANTHER" id="PTHR14365:SF1">
    <property type="entry name" value="APOPTOSIS REGULATORY PROTEIN SIVA"/>
    <property type="match status" value="1"/>
</dbReference>
<reference evidence="2 3" key="1">
    <citation type="journal article" date="2012" name="Genome Biol.">
        <title>Genome and low-iron response of an oceanic diatom adapted to chronic iron limitation.</title>
        <authorList>
            <person name="Lommer M."/>
            <person name="Specht M."/>
            <person name="Roy A.S."/>
            <person name="Kraemer L."/>
            <person name="Andreson R."/>
            <person name="Gutowska M.A."/>
            <person name="Wolf J."/>
            <person name="Bergner S.V."/>
            <person name="Schilhabel M.B."/>
            <person name="Klostermeier U.C."/>
            <person name="Beiko R.G."/>
            <person name="Rosenstiel P."/>
            <person name="Hippler M."/>
            <person name="Laroche J."/>
        </authorList>
    </citation>
    <scope>NUCLEOTIDE SEQUENCE [LARGE SCALE GENOMIC DNA]</scope>
    <source>
        <strain evidence="2 3">CCMP1005</strain>
    </source>
</reference>
<protein>
    <submittedName>
        <fullName evidence="2">Uncharacterized protein</fullName>
    </submittedName>
</protein>
<organism evidence="2 3">
    <name type="scientific">Thalassiosira oceanica</name>
    <name type="common">Marine diatom</name>
    <dbReference type="NCBI Taxonomy" id="159749"/>
    <lineage>
        <taxon>Eukaryota</taxon>
        <taxon>Sar</taxon>
        <taxon>Stramenopiles</taxon>
        <taxon>Ochrophyta</taxon>
        <taxon>Bacillariophyta</taxon>
        <taxon>Coscinodiscophyceae</taxon>
        <taxon>Thalassiosirophycidae</taxon>
        <taxon>Thalassiosirales</taxon>
        <taxon>Thalassiosiraceae</taxon>
        <taxon>Thalassiosira</taxon>
    </lineage>
</organism>
<sequence>MSGVSRKKRDRPGRAARRRQLIIGNDECGRSSLPNDQGIRIFHSGHRNEGDSFFSLPPSPSNPRGGDAVALAVSPFQRAVAPNAACNSMPATQGGSDTLLVSPALKLESIPENNLTFSQVSTATSSTTIGGSNAETGGLDISEGAGMNEWAAYYAESTKNRPGYLSSASTPKRCFSKVQEELSPPVKRARTDTTTMDHSPMKDGDQVSNHFSTVSSTERIRSGHAQLNDSTIVSGGCCHICSVNVGVGSRTACIPAGTQQITESLAPPKSHSLLQYFKPTKKQSSANKVHRPPQAQATQFVESSSCGYCDKPTCNTCLQQCENCHQHFCTFCSKTDYTNTRERILCFDCADCIFRETQDGDVDMMDL</sequence>
<proteinExistence type="predicted"/>
<dbReference type="PANTHER" id="PTHR14365">
    <property type="entry name" value="APOPTOSIS REGULATORY PROTEIN SIVA"/>
    <property type="match status" value="1"/>
</dbReference>
<dbReference type="Proteomes" id="UP000266841">
    <property type="component" value="Unassembled WGS sequence"/>
</dbReference>
<gene>
    <name evidence="2" type="ORF">THAOC_16254</name>
</gene>
<dbReference type="GO" id="GO:0005175">
    <property type="term" value="F:CD27 receptor binding"/>
    <property type="evidence" value="ECO:0007669"/>
    <property type="project" value="TreeGrafter"/>
</dbReference>
<keyword evidence="3" id="KW-1185">Reference proteome</keyword>
<dbReference type="EMBL" id="AGNL01018426">
    <property type="protein sequence ID" value="EJK63108.1"/>
    <property type="molecule type" value="Genomic_DNA"/>
</dbReference>
<evidence type="ECO:0000256" key="1">
    <source>
        <dbReference type="SAM" id="MobiDB-lite"/>
    </source>
</evidence>
<dbReference type="AlphaFoldDB" id="K0SAE2"/>
<comment type="caution">
    <text evidence="2">The sequence shown here is derived from an EMBL/GenBank/DDBJ whole genome shotgun (WGS) entry which is preliminary data.</text>
</comment>
<dbReference type="OrthoDB" id="10675930at2759"/>
<accession>K0SAE2</accession>
<dbReference type="InterPro" id="IPR022773">
    <property type="entry name" value="Siva"/>
</dbReference>
<feature type="region of interest" description="Disordered" evidence="1">
    <location>
        <begin position="177"/>
        <end position="208"/>
    </location>
</feature>
<dbReference type="Pfam" id="PF05458">
    <property type="entry name" value="Siva"/>
    <property type="match status" value="1"/>
</dbReference>
<evidence type="ECO:0000313" key="3">
    <source>
        <dbReference type="Proteomes" id="UP000266841"/>
    </source>
</evidence>
<name>K0SAE2_THAOC</name>